<proteinExistence type="predicted"/>
<feature type="transmembrane region" description="Helical" evidence="7">
    <location>
        <begin position="293"/>
        <end position="313"/>
    </location>
</feature>
<evidence type="ECO:0000259" key="8">
    <source>
        <dbReference type="PROSITE" id="PS50850"/>
    </source>
</evidence>
<evidence type="ECO:0000256" key="1">
    <source>
        <dbReference type="ARBA" id="ARBA00004651"/>
    </source>
</evidence>
<dbReference type="PROSITE" id="PS50850">
    <property type="entry name" value="MFS"/>
    <property type="match status" value="1"/>
</dbReference>
<organism evidence="9 10">
    <name type="scientific">Mycolicibacterium tokaiense</name>
    <dbReference type="NCBI Taxonomy" id="39695"/>
    <lineage>
        <taxon>Bacteria</taxon>
        <taxon>Bacillati</taxon>
        <taxon>Actinomycetota</taxon>
        <taxon>Actinomycetes</taxon>
        <taxon>Mycobacteriales</taxon>
        <taxon>Mycobacteriaceae</taxon>
        <taxon>Mycolicibacterium</taxon>
    </lineage>
</organism>
<evidence type="ECO:0000313" key="9">
    <source>
        <dbReference type="EMBL" id="STZ59689.1"/>
    </source>
</evidence>
<comment type="subcellular location">
    <subcellularLocation>
        <location evidence="1">Cell membrane</location>
        <topology evidence="1">Multi-pass membrane protein</topology>
    </subcellularLocation>
</comment>
<accession>A0A378TG15</accession>
<dbReference type="PANTHER" id="PTHR23517:SF2">
    <property type="entry name" value="MULTIDRUG RESISTANCE PROTEIN MDTH"/>
    <property type="match status" value="1"/>
</dbReference>
<keyword evidence="4 7" id="KW-0812">Transmembrane</keyword>
<sequence>MTGAAARRTGLIREFTRASPAVRLLVMTQLAFNVGFFMVLPYLSVHLSSDLGQATAVVGVVLGLRTASQQGMFFIGGALADRIGTKPATLTGCAIRVAGLLTLGLSTSLAGAAIGAVLTGFAAALFSPAVEAALARASASPGDPDSVSTSRLDAFALFNAFGQIGAFTGPLVGALLMDVNFATVAITGAVVFIVIGLAHLRWLPDERPSPIDRAVLHGLTSIMANRAFLLFGSVLAVQLVAYNQLYLLLPLELDRGWGDQQPLGVLLALSSVAVVVLQLRVAAWTSRRPVGGALRTGLLATAAGALTAAAAAAVGGRPAVLAGTAAFVLLMALGQMIISPAARAAIPGLAREQHLGSYYGMYASIGGILVLPASAALGAVVDAVPDTGAGRAAPWLTITLMLTLAACLVSRVVGKPSVAPPPA</sequence>
<feature type="transmembrane region" description="Helical" evidence="7">
    <location>
        <begin position="359"/>
        <end position="381"/>
    </location>
</feature>
<keyword evidence="2" id="KW-0813">Transport</keyword>
<dbReference type="InterPro" id="IPR020846">
    <property type="entry name" value="MFS_dom"/>
</dbReference>
<feature type="transmembrane region" description="Helical" evidence="7">
    <location>
        <begin position="181"/>
        <end position="202"/>
    </location>
</feature>
<evidence type="ECO:0000256" key="3">
    <source>
        <dbReference type="ARBA" id="ARBA00022475"/>
    </source>
</evidence>
<dbReference type="GO" id="GO:0005886">
    <property type="term" value="C:plasma membrane"/>
    <property type="evidence" value="ECO:0007669"/>
    <property type="project" value="UniProtKB-SubCell"/>
</dbReference>
<keyword evidence="6 7" id="KW-0472">Membrane</keyword>
<reference evidence="9 10" key="1">
    <citation type="submission" date="2018-06" db="EMBL/GenBank/DDBJ databases">
        <authorList>
            <consortium name="Pathogen Informatics"/>
            <person name="Doyle S."/>
        </authorList>
    </citation>
    <scope>NUCLEOTIDE SEQUENCE [LARGE SCALE GENOMIC DNA]</scope>
    <source>
        <strain evidence="9 10">NCTC10821</strain>
    </source>
</reference>
<keyword evidence="5 7" id="KW-1133">Transmembrane helix</keyword>
<evidence type="ECO:0000256" key="6">
    <source>
        <dbReference type="ARBA" id="ARBA00023136"/>
    </source>
</evidence>
<feature type="transmembrane region" description="Helical" evidence="7">
    <location>
        <begin position="262"/>
        <end position="281"/>
    </location>
</feature>
<evidence type="ECO:0000256" key="7">
    <source>
        <dbReference type="SAM" id="Phobius"/>
    </source>
</evidence>
<evidence type="ECO:0000256" key="5">
    <source>
        <dbReference type="ARBA" id="ARBA00022989"/>
    </source>
</evidence>
<evidence type="ECO:0000256" key="2">
    <source>
        <dbReference type="ARBA" id="ARBA00022448"/>
    </source>
</evidence>
<dbReference type="AlphaFoldDB" id="A0A378TG15"/>
<feature type="transmembrane region" description="Helical" evidence="7">
    <location>
        <begin position="393"/>
        <end position="413"/>
    </location>
</feature>
<protein>
    <submittedName>
        <fullName evidence="9">Arabinose efflux permease family protein</fullName>
    </submittedName>
</protein>
<evidence type="ECO:0000313" key="10">
    <source>
        <dbReference type="Proteomes" id="UP000254978"/>
    </source>
</evidence>
<dbReference type="Gene3D" id="1.20.1250.20">
    <property type="entry name" value="MFS general substrate transporter like domains"/>
    <property type="match status" value="1"/>
</dbReference>
<feature type="transmembrane region" description="Helical" evidence="7">
    <location>
        <begin position="109"/>
        <end position="134"/>
    </location>
</feature>
<feature type="domain" description="Major facilitator superfamily (MFS) profile" evidence="8">
    <location>
        <begin position="21"/>
        <end position="423"/>
    </location>
</feature>
<feature type="transmembrane region" description="Helical" evidence="7">
    <location>
        <begin position="223"/>
        <end position="242"/>
    </location>
</feature>
<dbReference type="OrthoDB" id="3285778at2"/>
<evidence type="ECO:0000256" key="4">
    <source>
        <dbReference type="ARBA" id="ARBA00022692"/>
    </source>
</evidence>
<dbReference type="PANTHER" id="PTHR23517">
    <property type="entry name" value="RESISTANCE PROTEIN MDTM, PUTATIVE-RELATED-RELATED"/>
    <property type="match status" value="1"/>
</dbReference>
<dbReference type="Proteomes" id="UP000254978">
    <property type="component" value="Unassembled WGS sequence"/>
</dbReference>
<gene>
    <name evidence="9" type="primary">mdtH</name>
    <name evidence="9" type="ORF">NCTC10821_03227</name>
</gene>
<dbReference type="InterPro" id="IPR011701">
    <property type="entry name" value="MFS"/>
</dbReference>
<dbReference type="Pfam" id="PF07690">
    <property type="entry name" value="MFS_1"/>
    <property type="match status" value="1"/>
</dbReference>
<feature type="transmembrane region" description="Helical" evidence="7">
    <location>
        <begin position="155"/>
        <end position="175"/>
    </location>
</feature>
<dbReference type="EMBL" id="UGQT01000001">
    <property type="protein sequence ID" value="STZ59689.1"/>
    <property type="molecule type" value="Genomic_DNA"/>
</dbReference>
<feature type="transmembrane region" description="Helical" evidence="7">
    <location>
        <begin position="319"/>
        <end position="338"/>
    </location>
</feature>
<name>A0A378TG15_9MYCO</name>
<keyword evidence="3" id="KW-1003">Cell membrane</keyword>
<feature type="transmembrane region" description="Helical" evidence="7">
    <location>
        <begin position="21"/>
        <end position="43"/>
    </location>
</feature>
<dbReference type="SUPFAM" id="SSF103473">
    <property type="entry name" value="MFS general substrate transporter"/>
    <property type="match status" value="1"/>
</dbReference>
<keyword evidence="10" id="KW-1185">Reference proteome</keyword>
<dbReference type="GO" id="GO:0022857">
    <property type="term" value="F:transmembrane transporter activity"/>
    <property type="evidence" value="ECO:0007669"/>
    <property type="project" value="InterPro"/>
</dbReference>
<dbReference type="InterPro" id="IPR036259">
    <property type="entry name" value="MFS_trans_sf"/>
</dbReference>
<dbReference type="InterPro" id="IPR050171">
    <property type="entry name" value="MFS_Transporters"/>
</dbReference>